<dbReference type="Proteomes" id="UP000751852">
    <property type="component" value="Unassembled WGS sequence"/>
</dbReference>
<keyword evidence="8 9" id="KW-0456">Lyase</keyword>
<evidence type="ECO:0000256" key="3">
    <source>
        <dbReference type="ARBA" id="ARBA00007106"/>
    </source>
</evidence>
<evidence type="ECO:0000256" key="1">
    <source>
        <dbReference type="ARBA" id="ARBA00001784"/>
    </source>
</evidence>
<reference evidence="11 12" key="1">
    <citation type="submission" date="2020-04" db="EMBL/GenBank/DDBJ databases">
        <title>Staphylococcus species from domestic dog.</title>
        <authorList>
            <person name="Paterson G.K."/>
        </authorList>
    </citation>
    <scope>NUCLEOTIDE SEQUENCE [LARGE SCALE GENOMIC DNA]</scope>
    <source>
        <strain evidence="11 12">H16/1A</strain>
    </source>
</reference>
<keyword evidence="6 9" id="KW-0210">Decarboxylase</keyword>
<accession>A0ABS0T755</accession>
<dbReference type="Pfam" id="PF03306">
    <property type="entry name" value="AAL_decarboxy"/>
    <property type="match status" value="1"/>
</dbReference>
<dbReference type="EC" id="4.1.1.5" evidence="4 9"/>
<evidence type="ECO:0000256" key="5">
    <source>
        <dbReference type="ARBA" id="ARBA00020164"/>
    </source>
</evidence>
<comment type="pathway">
    <text evidence="2 9">Polyol metabolism; (R,R)-butane-2,3-diol biosynthesis; (R,R)-butane-2,3-diol from pyruvate: step 2/3.</text>
</comment>
<dbReference type="SUPFAM" id="SSF117856">
    <property type="entry name" value="AF0104/ALDC/Ptd012-like"/>
    <property type="match status" value="1"/>
</dbReference>
<keyword evidence="10" id="KW-0812">Transmembrane</keyword>
<keyword evidence="10" id="KW-1133">Transmembrane helix</keyword>
<proteinExistence type="inferred from homology"/>
<organism evidence="11 12">
    <name type="scientific">Staphylococcus canis</name>
    <dbReference type="NCBI Taxonomy" id="2724942"/>
    <lineage>
        <taxon>Bacteria</taxon>
        <taxon>Bacillati</taxon>
        <taxon>Bacillota</taxon>
        <taxon>Bacilli</taxon>
        <taxon>Bacillales</taxon>
        <taxon>Staphylococcaceae</taxon>
        <taxon>Staphylococcus</taxon>
    </lineage>
</organism>
<evidence type="ECO:0000313" key="12">
    <source>
        <dbReference type="Proteomes" id="UP000751852"/>
    </source>
</evidence>
<comment type="similarity">
    <text evidence="3 9">Belongs to the alpha-acetolactate decarboxylase family.</text>
</comment>
<evidence type="ECO:0000256" key="9">
    <source>
        <dbReference type="PIRNR" id="PIRNR001332"/>
    </source>
</evidence>
<protein>
    <recommendedName>
        <fullName evidence="5 9">Alpha-acetolactate decarboxylase</fullName>
        <ecNumber evidence="4 9">4.1.1.5</ecNumber>
    </recommendedName>
</protein>
<comment type="caution">
    <text evidence="11">The sequence shown here is derived from an EMBL/GenBank/DDBJ whole genome shotgun (WGS) entry which is preliminary data.</text>
</comment>
<evidence type="ECO:0000256" key="7">
    <source>
        <dbReference type="ARBA" id="ARBA00023061"/>
    </source>
</evidence>
<evidence type="ECO:0000256" key="8">
    <source>
        <dbReference type="ARBA" id="ARBA00023239"/>
    </source>
</evidence>
<evidence type="ECO:0000256" key="4">
    <source>
        <dbReference type="ARBA" id="ARBA00013204"/>
    </source>
</evidence>
<keyword evidence="12" id="KW-1185">Reference proteome</keyword>
<dbReference type="PIRSF" id="PIRSF001332">
    <property type="entry name" value="Acetolac_decarb"/>
    <property type="match status" value="1"/>
</dbReference>
<evidence type="ECO:0000313" key="11">
    <source>
        <dbReference type="EMBL" id="MBI5974405.1"/>
    </source>
</evidence>
<sequence>MRENPTIKVIYTIILSILGGTFVANHVLYQHSTLGTLMAGALEGTATIDELLQQGDHGIGTLEGGDGEVIFIDGKAFHSNAKDGKVVPLTGSEKSPYATVTKYDPETFFKTEGATIDELYDTIRSKMLSENLFSVVKVKGAFKHMKMRILPKQEPPYTRLIESARKQPEFERDNVDGTIVAIFTPEIYHGIGTAGFHAHFMSDDGTFMGHILDFEIEHGEIGIQNCHIYEQHLPTDPTYLNKKLDYNDIANDITEAE</sequence>
<dbReference type="CDD" id="cd17299">
    <property type="entry name" value="acetolactate_decarboxylase"/>
    <property type="match status" value="1"/>
</dbReference>
<keyword evidence="7 9" id="KW-0005">Acetoin biosynthesis</keyword>
<feature type="transmembrane region" description="Helical" evidence="10">
    <location>
        <begin position="9"/>
        <end position="29"/>
    </location>
</feature>
<evidence type="ECO:0000256" key="6">
    <source>
        <dbReference type="ARBA" id="ARBA00022793"/>
    </source>
</evidence>
<evidence type="ECO:0000256" key="10">
    <source>
        <dbReference type="SAM" id="Phobius"/>
    </source>
</evidence>
<gene>
    <name evidence="11" type="primary">budA</name>
    <name evidence="11" type="ORF">HHH54_02180</name>
</gene>
<keyword evidence="10" id="KW-0472">Membrane</keyword>
<dbReference type="GO" id="GO:0047605">
    <property type="term" value="F:acetolactate decarboxylase activity"/>
    <property type="evidence" value="ECO:0007669"/>
    <property type="project" value="UniProtKB-EC"/>
</dbReference>
<evidence type="ECO:0000256" key="2">
    <source>
        <dbReference type="ARBA" id="ARBA00005170"/>
    </source>
</evidence>
<dbReference type="PANTHER" id="PTHR35524:SF1">
    <property type="entry name" value="ALPHA-ACETOLACTATE DECARBOXYLASE"/>
    <property type="match status" value="1"/>
</dbReference>
<dbReference type="InterPro" id="IPR005128">
    <property type="entry name" value="Acetolactate_a_deCO2ase"/>
</dbReference>
<name>A0ABS0T755_9STAP</name>
<dbReference type="Gene3D" id="3.30.1330.80">
    <property type="entry name" value="Hypothetical protein, similar to alpha- acetolactate decarboxylase, domain 2"/>
    <property type="match status" value="2"/>
</dbReference>
<comment type="catalytic activity">
    <reaction evidence="1 9">
        <text>(2S)-2-acetolactate + H(+) = (R)-acetoin + CO2</text>
        <dbReference type="Rhea" id="RHEA:21580"/>
        <dbReference type="ChEBI" id="CHEBI:15378"/>
        <dbReference type="ChEBI" id="CHEBI:15686"/>
        <dbReference type="ChEBI" id="CHEBI:16526"/>
        <dbReference type="ChEBI" id="CHEBI:58476"/>
        <dbReference type="EC" id="4.1.1.5"/>
    </reaction>
</comment>
<dbReference type="PANTHER" id="PTHR35524">
    <property type="entry name" value="ALPHA-ACETOLACTATE DECARBOXYLASE"/>
    <property type="match status" value="1"/>
</dbReference>
<dbReference type="NCBIfam" id="TIGR01252">
    <property type="entry name" value="acetolac_decarb"/>
    <property type="match status" value="1"/>
</dbReference>
<dbReference type="EMBL" id="JABANU010000004">
    <property type="protein sequence ID" value="MBI5974405.1"/>
    <property type="molecule type" value="Genomic_DNA"/>
</dbReference>